<sequence length="723" mass="80180">MTPPLQAQSSQPAHQTPPTATQHYYYPPPPPHAPQGGHLGAPGAPGTASTAAMAMGFQSYNPQVPPQPTYASPSTTQPEGTYNSYANYQPAPPQDPLAALSSQMSGLNMQEGYRDAAAPSGPAPVADDSPRGPPPYQAAGKPWDTLAFCPEDRIVEHSLDWYRLPDIPEYLICTRCHADHIARTHLAGSFERVTRPDGFASICGFWYPRAKEVLWPQAVRSNDLSALRVYMKKDTTLPACKGRAVITSADGIKWYGMAQNEIDGFIACETCYEDRIAGTSFESRFSPYRQQGPDDKWTCDLGMPYISAAVAKMGKTNDWQGFVDGAKKRLSLRACEGEVVEYNGTNWYRPRRTIENMCICETCYLDKLALTRFANEFELEEQGTGFDAFMARIGKRVTCDLSDKAISMTSALDAAIHQRNFDVWWNAANSIINLVPCTENGIIRGKWWTVAGGCPELDICEACYSGIVKPFGVSHFFEQAERDSTATIVCNFHPKSPRFVSFVNKFNETLDKGVFSIYSDYVKKWAGVPVCPGIGHLEKAKWWGYPEALFCKSCYLGFVVDTPLADHIPVKEVYDERALVCQIWSPRMRKMWLEVCAAGPPGSPESEAALAEFKAFGTRRMEVYLATVPQIKMIQQMKMMKMQNAMHQGQLSLMYQGMNSMAAISGTTDGYLHGNSSLGYYETEHGATAAQMMNNMHSGMADANSGGDWMQIERLSAMWMEVE</sequence>
<proteinExistence type="predicted"/>
<keyword evidence="2" id="KW-1185">Reference proteome</keyword>
<evidence type="ECO:0000313" key="2">
    <source>
        <dbReference type="Proteomes" id="UP001148629"/>
    </source>
</evidence>
<organism evidence="1 2">
    <name type="scientific">Fusarium decemcellulare</name>
    <dbReference type="NCBI Taxonomy" id="57161"/>
    <lineage>
        <taxon>Eukaryota</taxon>
        <taxon>Fungi</taxon>
        <taxon>Dikarya</taxon>
        <taxon>Ascomycota</taxon>
        <taxon>Pezizomycotina</taxon>
        <taxon>Sordariomycetes</taxon>
        <taxon>Hypocreomycetidae</taxon>
        <taxon>Hypocreales</taxon>
        <taxon>Nectriaceae</taxon>
        <taxon>Fusarium</taxon>
        <taxon>Fusarium decemcellulare species complex</taxon>
    </lineage>
</organism>
<evidence type="ECO:0000313" key="1">
    <source>
        <dbReference type="EMBL" id="KAJ3526515.1"/>
    </source>
</evidence>
<comment type="caution">
    <text evidence="1">The sequence shown here is derived from an EMBL/GenBank/DDBJ whole genome shotgun (WGS) entry which is preliminary data.</text>
</comment>
<accession>A0ACC1RVB3</accession>
<reference evidence="1" key="1">
    <citation type="submission" date="2022-08" db="EMBL/GenBank/DDBJ databases">
        <title>Genome Sequence of Fusarium decemcellulare.</title>
        <authorList>
            <person name="Buettner E."/>
        </authorList>
    </citation>
    <scope>NUCLEOTIDE SEQUENCE</scope>
    <source>
        <strain evidence="1">Babe19</strain>
    </source>
</reference>
<dbReference type="Proteomes" id="UP001148629">
    <property type="component" value="Unassembled WGS sequence"/>
</dbReference>
<name>A0ACC1RVB3_9HYPO</name>
<gene>
    <name evidence="1" type="ORF">NM208_g11153</name>
</gene>
<dbReference type="EMBL" id="JANRMS010001716">
    <property type="protein sequence ID" value="KAJ3526515.1"/>
    <property type="molecule type" value="Genomic_DNA"/>
</dbReference>
<protein>
    <submittedName>
        <fullName evidence="1">Uncharacterized protein</fullName>
    </submittedName>
</protein>